<keyword evidence="2" id="KW-1185">Reference proteome</keyword>
<evidence type="ECO:0000313" key="1">
    <source>
        <dbReference type="EMBL" id="SEA20791.1"/>
    </source>
</evidence>
<evidence type="ECO:0000313" key="2">
    <source>
        <dbReference type="Proteomes" id="UP000198846"/>
    </source>
</evidence>
<dbReference type="InterPro" id="IPR051783">
    <property type="entry name" value="NAD(P)-dependent_oxidoreduct"/>
</dbReference>
<sequence length="254" mass="28880">MTKTISVLGCGWLGKPLALKLSDNYVVKASNRTHENRSTFEHHNIIHYIIDIQDESLVRSEFLKADILVLPIAHKNSSDFKRLIASIEKSWIKQVIFISSTSVYENKNTIVTEETPTNSSDLAQIEQLFLKAKNFDTTLIRFAGLYGYNRNPVNFISSTKTMSNPEGYINLIHRDDCIAIIEKIISKNLGNTVFNACCSSHPKRKDFYTGLATKYGKPLPEFEATSKDRFKIVSNDKLVHTLNYTFIHNDLTTI</sequence>
<proteinExistence type="predicted"/>
<name>A0A1H3ZBP6_BIZPA</name>
<dbReference type="AlphaFoldDB" id="A0A1H3ZBP6"/>
<protein>
    <submittedName>
        <fullName evidence="1">Nucleoside-diphosphate-sugar epimerase</fullName>
    </submittedName>
</protein>
<dbReference type="SUPFAM" id="SSF51735">
    <property type="entry name" value="NAD(P)-binding Rossmann-fold domains"/>
    <property type="match status" value="1"/>
</dbReference>
<accession>A0A1H3ZBP6</accession>
<dbReference type="EMBL" id="FNQK01000008">
    <property type="protein sequence ID" value="SEA20791.1"/>
    <property type="molecule type" value="Genomic_DNA"/>
</dbReference>
<dbReference type="RefSeq" id="WP_092133538.1">
    <property type="nucleotide sequence ID" value="NZ_FNQK01000008.1"/>
</dbReference>
<dbReference type="OrthoDB" id="751203at2"/>
<dbReference type="PANTHER" id="PTHR48079:SF6">
    <property type="entry name" value="NAD(P)-BINDING DOMAIN-CONTAINING PROTEIN-RELATED"/>
    <property type="match status" value="1"/>
</dbReference>
<dbReference type="GO" id="GO:0004029">
    <property type="term" value="F:aldehyde dehydrogenase (NAD+) activity"/>
    <property type="evidence" value="ECO:0007669"/>
    <property type="project" value="TreeGrafter"/>
</dbReference>
<organism evidence="1 2">
    <name type="scientific">Bizionia paragorgiae</name>
    <dbReference type="NCBI Taxonomy" id="283786"/>
    <lineage>
        <taxon>Bacteria</taxon>
        <taxon>Pseudomonadati</taxon>
        <taxon>Bacteroidota</taxon>
        <taxon>Flavobacteriia</taxon>
        <taxon>Flavobacteriales</taxon>
        <taxon>Flavobacteriaceae</taxon>
        <taxon>Bizionia</taxon>
    </lineage>
</organism>
<dbReference type="InterPro" id="IPR036291">
    <property type="entry name" value="NAD(P)-bd_dom_sf"/>
</dbReference>
<dbReference type="Proteomes" id="UP000198846">
    <property type="component" value="Unassembled WGS sequence"/>
</dbReference>
<dbReference type="PANTHER" id="PTHR48079">
    <property type="entry name" value="PROTEIN YEEZ"/>
    <property type="match status" value="1"/>
</dbReference>
<reference evidence="2" key="1">
    <citation type="submission" date="2016-10" db="EMBL/GenBank/DDBJ databases">
        <authorList>
            <person name="Varghese N."/>
            <person name="Submissions S."/>
        </authorList>
    </citation>
    <scope>NUCLEOTIDE SEQUENCE [LARGE SCALE GENOMIC DNA]</scope>
    <source>
        <strain evidence="2">DSM 23842</strain>
    </source>
</reference>
<dbReference type="GO" id="GO:0005737">
    <property type="term" value="C:cytoplasm"/>
    <property type="evidence" value="ECO:0007669"/>
    <property type="project" value="TreeGrafter"/>
</dbReference>
<dbReference type="Gene3D" id="3.40.50.720">
    <property type="entry name" value="NAD(P)-binding Rossmann-like Domain"/>
    <property type="match status" value="1"/>
</dbReference>
<gene>
    <name evidence="1" type="ORF">SAMN04487990_10863</name>
</gene>
<dbReference type="STRING" id="283786.SAMN04487990_10863"/>